<reference evidence="6 7" key="1">
    <citation type="submission" date="2019-04" db="EMBL/GenBank/DDBJ databases">
        <title>An improved genome assembly and genetic linkage map for asparagus bean, Vigna unguiculata ssp. sesquipedialis.</title>
        <authorList>
            <person name="Xia Q."/>
            <person name="Zhang R."/>
            <person name="Dong Y."/>
        </authorList>
    </citation>
    <scope>NUCLEOTIDE SEQUENCE [LARGE SCALE GENOMIC DNA]</scope>
    <source>
        <tissue evidence="6">Leaf</tissue>
    </source>
</reference>
<sequence>MTAEMFKGALVSSFVQITMDNLASRFMDIFRGNKSNKKQLSNLKVKLLAVDVVADDAEQKQFTDGRVREWLLQAKDAVFDAEDLLEEIDHALSKTQVEAQSHSTATKVWNSLKSPFLSSFKNEIESRMEKLIEKLEDLETRSHVLELPDSVGNLEHLRSLDLSRTHIKKLSESICSLSNLQILKLNYCWCLEELPSNLHLITTLCRLEFSCTKVRKVPPGLEELKNLKVRMDIFKVDHSMESGIQRLGKLNNLHESLDIQGLQDIENPRDALKADLENKTHLMWLALVWERTGNSIDSKREEDVIENLKPPKNLKWLSIFNYGGKQLPNWLLENSLWNMVLLKLDGCESCQRLPPLGLLPFLNDLHISGFDEIVSIDVDFHGNNSSSFQSLERLEFSNMRQWEKWECQAVTGAFPNLRILYIKDCPKLKGQLPELPAPLETLEIRDCQQLEGFAPRALELNLHNCGKVQLDWATMEWLRMGGQHMKALFSERDGSHTLYELKIEHSINDDSVFVSIFPLDSFPALEVLTLSGLNNLQMISLDQAHHHLKDLIISKCPKLESLPGSMHMLLPSLTRLCIEDCPRLESFPDGGLPSNMVSLIIKDCPRLESFPDGGFSSNLKYMTIVKCSKLESLPENMHTLLPSFMSLCIEDCPRLESFPSGGLPSNLNEMTLKNCSRLVGSLKGAFRDCSYLGRLSIKELDAKRFPEEGLLPASLTDLTISDCPNLEELDYKGLSQLSSLQSFTLECCPKLHCLPEQGLPQSISYLCIGCCPLLEQRCQKGGKDREKIAHIQYIDL</sequence>
<dbReference type="EMBL" id="CP039347">
    <property type="protein sequence ID" value="QCD85653.1"/>
    <property type="molecule type" value="Genomic_DNA"/>
</dbReference>
<dbReference type="InterPro" id="IPR032675">
    <property type="entry name" value="LRR_dom_sf"/>
</dbReference>
<dbReference type="GO" id="GO:0006952">
    <property type="term" value="P:defense response"/>
    <property type="evidence" value="ECO:0007669"/>
    <property type="project" value="UniProtKB-KW"/>
</dbReference>
<dbReference type="InterPro" id="IPR056789">
    <property type="entry name" value="LRR_R13L1-DRL21"/>
</dbReference>
<dbReference type="Pfam" id="PF18052">
    <property type="entry name" value="Rx_N"/>
    <property type="match status" value="1"/>
</dbReference>
<evidence type="ECO:0000259" key="4">
    <source>
        <dbReference type="Pfam" id="PF18052"/>
    </source>
</evidence>
<dbReference type="PANTHER" id="PTHR47186">
    <property type="entry name" value="LEUCINE-RICH REPEAT-CONTAINING PROTEIN 57"/>
    <property type="match status" value="1"/>
</dbReference>
<keyword evidence="2" id="KW-0547">Nucleotide-binding</keyword>
<evidence type="ECO:0000313" key="7">
    <source>
        <dbReference type="Proteomes" id="UP000501690"/>
    </source>
</evidence>
<accession>A0A4D6LAY7</accession>
<keyword evidence="7" id="KW-1185">Reference proteome</keyword>
<keyword evidence="1" id="KW-0677">Repeat</keyword>
<evidence type="ECO:0000313" key="6">
    <source>
        <dbReference type="EMBL" id="QCD85653.1"/>
    </source>
</evidence>
<dbReference type="InterPro" id="IPR041118">
    <property type="entry name" value="Rx_N"/>
</dbReference>
<organism evidence="6 7">
    <name type="scientific">Vigna unguiculata</name>
    <name type="common">Cowpea</name>
    <dbReference type="NCBI Taxonomy" id="3917"/>
    <lineage>
        <taxon>Eukaryota</taxon>
        <taxon>Viridiplantae</taxon>
        <taxon>Streptophyta</taxon>
        <taxon>Embryophyta</taxon>
        <taxon>Tracheophyta</taxon>
        <taxon>Spermatophyta</taxon>
        <taxon>Magnoliopsida</taxon>
        <taxon>eudicotyledons</taxon>
        <taxon>Gunneridae</taxon>
        <taxon>Pentapetalae</taxon>
        <taxon>rosids</taxon>
        <taxon>fabids</taxon>
        <taxon>Fabales</taxon>
        <taxon>Fabaceae</taxon>
        <taxon>Papilionoideae</taxon>
        <taxon>50 kb inversion clade</taxon>
        <taxon>NPAAA clade</taxon>
        <taxon>indigoferoid/millettioid clade</taxon>
        <taxon>Phaseoleae</taxon>
        <taxon>Vigna</taxon>
    </lineage>
</organism>
<dbReference type="Pfam" id="PF25019">
    <property type="entry name" value="LRR_R13L1-DRL21"/>
    <property type="match status" value="1"/>
</dbReference>
<name>A0A4D6LAY7_VIGUN</name>
<keyword evidence="3" id="KW-0611">Plant defense</keyword>
<dbReference type="GO" id="GO:0000166">
    <property type="term" value="F:nucleotide binding"/>
    <property type="evidence" value="ECO:0007669"/>
    <property type="project" value="UniProtKB-KW"/>
</dbReference>
<protein>
    <submittedName>
        <fullName evidence="6">Maintenance of ploidy protein MOB1</fullName>
    </submittedName>
</protein>
<evidence type="ECO:0000256" key="1">
    <source>
        <dbReference type="ARBA" id="ARBA00022737"/>
    </source>
</evidence>
<dbReference type="Gene3D" id="3.80.10.10">
    <property type="entry name" value="Ribonuclease Inhibitor"/>
    <property type="match status" value="5"/>
</dbReference>
<feature type="domain" description="R13L1/DRL21-like LRR repeat region" evidence="5">
    <location>
        <begin position="244"/>
        <end position="369"/>
    </location>
</feature>
<feature type="domain" description="Disease resistance N-terminal" evidence="4">
    <location>
        <begin position="14"/>
        <end position="101"/>
    </location>
</feature>
<dbReference type="Proteomes" id="UP000501690">
    <property type="component" value="Linkage Group LG3"/>
</dbReference>
<proteinExistence type="predicted"/>
<dbReference type="AlphaFoldDB" id="A0A4D6LAY7"/>
<dbReference type="PANTHER" id="PTHR47186:SF43">
    <property type="entry name" value="TYPE DISEASE RESISTANCE PROTEIN CNL-J3, PUTATIVE-RELATED"/>
    <property type="match status" value="1"/>
</dbReference>
<evidence type="ECO:0000256" key="3">
    <source>
        <dbReference type="ARBA" id="ARBA00022821"/>
    </source>
</evidence>
<dbReference type="SUPFAM" id="SSF52058">
    <property type="entry name" value="L domain-like"/>
    <property type="match status" value="2"/>
</dbReference>
<evidence type="ECO:0000256" key="2">
    <source>
        <dbReference type="ARBA" id="ARBA00022741"/>
    </source>
</evidence>
<gene>
    <name evidence="6" type="ORF">DEO72_LG3g173</name>
</gene>
<evidence type="ECO:0000259" key="5">
    <source>
        <dbReference type="Pfam" id="PF25019"/>
    </source>
</evidence>